<keyword evidence="1" id="KW-0472">Membrane</keyword>
<dbReference type="RefSeq" id="WP_141006515.1">
    <property type="nucleotide sequence ID" value="NZ_BAAAOR010000028.1"/>
</dbReference>
<gene>
    <name evidence="2" type="ORF">GCM10009788_37640</name>
</gene>
<dbReference type="Pfam" id="PF12277">
    <property type="entry name" value="DUF3618"/>
    <property type="match status" value="1"/>
</dbReference>
<organism evidence="2 3">
    <name type="scientific">Nocardioides humi</name>
    <dbReference type="NCBI Taxonomy" id="449461"/>
    <lineage>
        <taxon>Bacteria</taxon>
        <taxon>Bacillati</taxon>
        <taxon>Actinomycetota</taxon>
        <taxon>Actinomycetes</taxon>
        <taxon>Propionibacteriales</taxon>
        <taxon>Nocardioidaceae</taxon>
        <taxon>Nocardioides</taxon>
    </lineage>
</organism>
<dbReference type="Proteomes" id="UP001500842">
    <property type="component" value="Unassembled WGS sequence"/>
</dbReference>
<sequence length="80" mass="8290">MNDATGRPDLAALETEIERTRSDLARDIDLLAAKADVVGRTRARLRGAGASPGAIAGGVLAVAAAVATVVVLRRRRGGRR</sequence>
<name>A0ABN2B1K3_9ACTN</name>
<feature type="transmembrane region" description="Helical" evidence="1">
    <location>
        <begin position="54"/>
        <end position="72"/>
    </location>
</feature>
<dbReference type="EMBL" id="BAAAOR010000028">
    <property type="protein sequence ID" value="GAA1530827.1"/>
    <property type="molecule type" value="Genomic_DNA"/>
</dbReference>
<evidence type="ECO:0008006" key="4">
    <source>
        <dbReference type="Google" id="ProtNLM"/>
    </source>
</evidence>
<evidence type="ECO:0000313" key="2">
    <source>
        <dbReference type="EMBL" id="GAA1530827.1"/>
    </source>
</evidence>
<evidence type="ECO:0000256" key="1">
    <source>
        <dbReference type="SAM" id="Phobius"/>
    </source>
</evidence>
<dbReference type="InterPro" id="IPR022062">
    <property type="entry name" value="DUF3618"/>
</dbReference>
<reference evidence="2 3" key="1">
    <citation type="journal article" date="2019" name="Int. J. Syst. Evol. Microbiol.">
        <title>The Global Catalogue of Microorganisms (GCM) 10K type strain sequencing project: providing services to taxonomists for standard genome sequencing and annotation.</title>
        <authorList>
            <consortium name="The Broad Institute Genomics Platform"/>
            <consortium name="The Broad Institute Genome Sequencing Center for Infectious Disease"/>
            <person name="Wu L."/>
            <person name="Ma J."/>
        </authorList>
    </citation>
    <scope>NUCLEOTIDE SEQUENCE [LARGE SCALE GENOMIC DNA]</scope>
    <source>
        <strain evidence="2 3">JCM 14942</strain>
    </source>
</reference>
<keyword evidence="1" id="KW-1133">Transmembrane helix</keyword>
<keyword evidence="1" id="KW-0812">Transmembrane</keyword>
<proteinExistence type="predicted"/>
<protein>
    <recommendedName>
        <fullName evidence="4">DUF3618 domain-containing protein</fullName>
    </recommendedName>
</protein>
<keyword evidence="3" id="KW-1185">Reference proteome</keyword>
<accession>A0ABN2B1K3</accession>
<comment type="caution">
    <text evidence="2">The sequence shown here is derived from an EMBL/GenBank/DDBJ whole genome shotgun (WGS) entry which is preliminary data.</text>
</comment>
<evidence type="ECO:0000313" key="3">
    <source>
        <dbReference type="Proteomes" id="UP001500842"/>
    </source>
</evidence>